<name>A0A2G5BIW5_COERN</name>
<gene>
    <name evidence="2" type="ORF">COEREDRAFT_84908</name>
</gene>
<reference evidence="2 3" key="1">
    <citation type="journal article" date="2015" name="Genome Biol. Evol.">
        <title>Phylogenomic analyses indicate that early fungi evolved digesting cell walls of algal ancestors of land plants.</title>
        <authorList>
            <person name="Chang Y."/>
            <person name="Wang S."/>
            <person name="Sekimoto S."/>
            <person name="Aerts A.L."/>
            <person name="Choi C."/>
            <person name="Clum A."/>
            <person name="LaButti K.M."/>
            <person name="Lindquist E.A."/>
            <person name="Yee Ngan C."/>
            <person name="Ohm R.A."/>
            <person name="Salamov A.A."/>
            <person name="Grigoriev I.V."/>
            <person name="Spatafora J.W."/>
            <person name="Berbee M.L."/>
        </authorList>
    </citation>
    <scope>NUCLEOTIDE SEQUENCE [LARGE SCALE GENOMIC DNA]</scope>
    <source>
        <strain evidence="2 3">NRRL 1564</strain>
    </source>
</reference>
<proteinExistence type="predicted"/>
<protein>
    <submittedName>
        <fullName evidence="2">Uncharacterized protein</fullName>
    </submittedName>
</protein>
<keyword evidence="3" id="KW-1185">Reference proteome</keyword>
<accession>A0A2G5BIW5</accession>
<evidence type="ECO:0000256" key="1">
    <source>
        <dbReference type="SAM" id="MobiDB-lite"/>
    </source>
</evidence>
<dbReference type="AlphaFoldDB" id="A0A2G5BIW5"/>
<evidence type="ECO:0000313" key="3">
    <source>
        <dbReference type="Proteomes" id="UP000242474"/>
    </source>
</evidence>
<organism evidence="2 3">
    <name type="scientific">Coemansia reversa (strain ATCC 12441 / NRRL 1564)</name>
    <dbReference type="NCBI Taxonomy" id="763665"/>
    <lineage>
        <taxon>Eukaryota</taxon>
        <taxon>Fungi</taxon>
        <taxon>Fungi incertae sedis</taxon>
        <taxon>Zoopagomycota</taxon>
        <taxon>Kickxellomycotina</taxon>
        <taxon>Kickxellomycetes</taxon>
        <taxon>Kickxellales</taxon>
        <taxon>Kickxellaceae</taxon>
        <taxon>Coemansia</taxon>
    </lineage>
</organism>
<dbReference type="EMBL" id="KZ303488">
    <property type="protein sequence ID" value="PIA18970.1"/>
    <property type="molecule type" value="Genomic_DNA"/>
</dbReference>
<sequence>MAELPASLGSATELRQLNEGVLSLLPDLNDINGRTQFIDQLVQQLDGAGALGDGLLLGSVPGPTPDPLLSAAPANGLYAGLAAPGLFDLAANPEALAPNPTLADLAPQALSLPQQSMSIPAHTISYPQHTPYTAPITAPGTGSLYAGLYTPLQVQQQALQGIVGNPQQLQRQRMPMPNAQAVDPSVQQARMQALMAYRAMGLQCTAPDDDADTAPKNDDEDDATRELSLDEWLDSEKLSDLEVAGSRALASDADVPELDDTDANADITRSAVRHAVAVKRAASLASVVPQPPANEPVSYLRRRSELVTQGTLTESEAAKPTPPAADRKELTAMALQLLLRINELYLRNAHKEVSAGQNVESPEQSATAEVDVLERELNAMSINANPRPASASEDVGSQRQMLDRLAKLGLPSQSRQVSV</sequence>
<feature type="region of interest" description="Disordered" evidence="1">
    <location>
        <begin position="206"/>
        <end position="231"/>
    </location>
</feature>
<evidence type="ECO:0000313" key="2">
    <source>
        <dbReference type="EMBL" id="PIA18970.1"/>
    </source>
</evidence>
<dbReference type="OrthoDB" id="6155966at2759"/>
<feature type="compositionally biased region" description="Acidic residues" evidence="1">
    <location>
        <begin position="207"/>
        <end position="223"/>
    </location>
</feature>
<dbReference type="Proteomes" id="UP000242474">
    <property type="component" value="Unassembled WGS sequence"/>
</dbReference>